<name>A0ABV9YTV5_9PSEU</name>
<proteinExistence type="predicted"/>
<accession>A0ABV9YTV5</accession>
<gene>
    <name evidence="1" type="ORF">ACFPBZ_21200</name>
</gene>
<comment type="caution">
    <text evidence="1">The sequence shown here is derived from an EMBL/GenBank/DDBJ whole genome shotgun (WGS) entry which is preliminary data.</text>
</comment>
<dbReference type="RefSeq" id="WP_378038094.1">
    <property type="nucleotide sequence ID" value="NZ_JBHSIV010000026.1"/>
</dbReference>
<protein>
    <submittedName>
        <fullName evidence="1">Uncharacterized protein</fullName>
    </submittedName>
</protein>
<organism evidence="1 2">
    <name type="scientific">Actinomycetospora atypica</name>
    <dbReference type="NCBI Taxonomy" id="1290095"/>
    <lineage>
        <taxon>Bacteria</taxon>
        <taxon>Bacillati</taxon>
        <taxon>Actinomycetota</taxon>
        <taxon>Actinomycetes</taxon>
        <taxon>Pseudonocardiales</taxon>
        <taxon>Pseudonocardiaceae</taxon>
        <taxon>Actinomycetospora</taxon>
    </lineage>
</organism>
<sequence length="198" mass="22400">MMITYSFTATAVTVRRWFEVGTDATFETGARVELALREALPHRGSESAAQPLVVDRTFWRADIFGRLDRPGAPYGAAHYHPRFDGDEPSERTWDRRLTEHPWEWLGEQLGDLDRRLTEAGLSADLARDDAEALRHATGQIVAAAQALGPEVGLDRDETFRLTADASHRIAMMVELARDRPDLDLDYLAPWLERDRASR</sequence>
<reference evidence="2" key="1">
    <citation type="journal article" date="2019" name="Int. J. Syst. Evol. Microbiol.">
        <title>The Global Catalogue of Microorganisms (GCM) 10K type strain sequencing project: providing services to taxonomists for standard genome sequencing and annotation.</title>
        <authorList>
            <consortium name="The Broad Institute Genomics Platform"/>
            <consortium name="The Broad Institute Genome Sequencing Center for Infectious Disease"/>
            <person name="Wu L."/>
            <person name="Ma J."/>
        </authorList>
    </citation>
    <scope>NUCLEOTIDE SEQUENCE [LARGE SCALE GENOMIC DNA]</scope>
    <source>
        <strain evidence="2">CGMCC 4.7093</strain>
    </source>
</reference>
<evidence type="ECO:0000313" key="2">
    <source>
        <dbReference type="Proteomes" id="UP001595947"/>
    </source>
</evidence>
<keyword evidence="2" id="KW-1185">Reference proteome</keyword>
<evidence type="ECO:0000313" key="1">
    <source>
        <dbReference type="EMBL" id="MFC5064754.1"/>
    </source>
</evidence>
<dbReference type="Proteomes" id="UP001595947">
    <property type="component" value="Unassembled WGS sequence"/>
</dbReference>
<dbReference type="EMBL" id="JBHSIV010000026">
    <property type="protein sequence ID" value="MFC5064754.1"/>
    <property type="molecule type" value="Genomic_DNA"/>
</dbReference>